<reference evidence="2" key="1">
    <citation type="journal article" date="2015" name="Nature">
        <title>Complex archaea that bridge the gap between prokaryotes and eukaryotes.</title>
        <authorList>
            <person name="Spang A."/>
            <person name="Saw J.H."/>
            <person name="Jorgensen S.L."/>
            <person name="Zaremba-Niedzwiedzka K."/>
            <person name="Martijn J."/>
            <person name="Lind A.E."/>
            <person name="van Eijk R."/>
            <person name="Schleper C."/>
            <person name="Guy L."/>
            <person name="Ettema T.J."/>
        </authorList>
    </citation>
    <scope>NUCLEOTIDE SEQUENCE</scope>
</reference>
<comment type="caution">
    <text evidence="2">The sequence shown here is derived from an EMBL/GenBank/DDBJ whole genome shotgun (WGS) entry which is preliminary data.</text>
</comment>
<keyword evidence="1" id="KW-0472">Membrane</keyword>
<proteinExistence type="predicted"/>
<sequence length="91" mass="10100">MRRKKILNRIVELSTTLALMVGSCFLIVLGILGWKQQPLSAEIAPVESWLGPVLIIAGLIAILNTLVSFLRDGRQELKSLVRTLWKSDTSV</sequence>
<name>A0A0F9NGT7_9ZZZZ</name>
<feature type="transmembrane region" description="Helical" evidence="1">
    <location>
        <begin position="12"/>
        <end position="34"/>
    </location>
</feature>
<evidence type="ECO:0000256" key="1">
    <source>
        <dbReference type="SAM" id="Phobius"/>
    </source>
</evidence>
<organism evidence="2">
    <name type="scientific">marine sediment metagenome</name>
    <dbReference type="NCBI Taxonomy" id="412755"/>
    <lineage>
        <taxon>unclassified sequences</taxon>
        <taxon>metagenomes</taxon>
        <taxon>ecological metagenomes</taxon>
    </lineage>
</organism>
<evidence type="ECO:0000313" key="2">
    <source>
        <dbReference type="EMBL" id="KKN17159.1"/>
    </source>
</evidence>
<protein>
    <submittedName>
        <fullName evidence="2">Uncharacterized protein</fullName>
    </submittedName>
</protein>
<feature type="transmembrane region" description="Helical" evidence="1">
    <location>
        <begin position="49"/>
        <end position="70"/>
    </location>
</feature>
<accession>A0A0F9NGT7</accession>
<dbReference type="EMBL" id="LAZR01003549">
    <property type="protein sequence ID" value="KKN17159.1"/>
    <property type="molecule type" value="Genomic_DNA"/>
</dbReference>
<gene>
    <name evidence="2" type="ORF">LCGC14_0968590</name>
</gene>
<dbReference type="PROSITE" id="PS51257">
    <property type="entry name" value="PROKAR_LIPOPROTEIN"/>
    <property type="match status" value="1"/>
</dbReference>
<keyword evidence="1" id="KW-0812">Transmembrane</keyword>
<keyword evidence="1" id="KW-1133">Transmembrane helix</keyword>
<dbReference type="AlphaFoldDB" id="A0A0F9NGT7"/>